<dbReference type="InterPro" id="IPR011042">
    <property type="entry name" value="6-blade_b-propeller_TolB-like"/>
</dbReference>
<keyword evidence="1" id="KW-0378">Hydrolase</keyword>
<evidence type="ECO:0000259" key="3">
    <source>
        <dbReference type="Pfam" id="PF00326"/>
    </source>
</evidence>
<dbReference type="PANTHER" id="PTHR42776">
    <property type="entry name" value="SERINE PEPTIDASE S9 FAMILY MEMBER"/>
    <property type="match status" value="1"/>
</dbReference>
<keyword evidence="4" id="KW-0031">Aminopeptidase</keyword>
<evidence type="ECO:0000256" key="1">
    <source>
        <dbReference type="ARBA" id="ARBA00022801"/>
    </source>
</evidence>
<dbReference type="SUPFAM" id="SSF82171">
    <property type="entry name" value="DPP6 N-terminal domain-like"/>
    <property type="match status" value="1"/>
</dbReference>
<dbReference type="SUPFAM" id="SSF53474">
    <property type="entry name" value="alpha/beta-Hydrolases"/>
    <property type="match status" value="1"/>
</dbReference>
<dbReference type="OrthoDB" id="9812921at2"/>
<dbReference type="GO" id="GO:0004177">
    <property type="term" value="F:aminopeptidase activity"/>
    <property type="evidence" value="ECO:0007669"/>
    <property type="project" value="UniProtKB-KW"/>
</dbReference>
<feature type="domain" description="Peptidase S9 prolyl oligopeptidase catalytic" evidence="3">
    <location>
        <begin position="430"/>
        <end position="641"/>
    </location>
</feature>
<protein>
    <submittedName>
        <fullName evidence="4">Dipeptidyl aminopeptidase/acylaminoacyl peptidase</fullName>
    </submittedName>
</protein>
<proteinExistence type="predicted"/>
<dbReference type="Gene3D" id="3.40.50.1820">
    <property type="entry name" value="alpha/beta hydrolase"/>
    <property type="match status" value="1"/>
</dbReference>
<keyword evidence="5" id="KW-1185">Reference proteome</keyword>
<dbReference type="Gene3D" id="2.120.10.30">
    <property type="entry name" value="TolB, C-terminal domain"/>
    <property type="match status" value="1"/>
</dbReference>
<keyword evidence="4" id="KW-0645">Protease</keyword>
<evidence type="ECO:0000313" key="5">
    <source>
        <dbReference type="Proteomes" id="UP000238375"/>
    </source>
</evidence>
<dbReference type="AlphaFoldDB" id="A0A2T0TBS0"/>
<accession>A0A2T0TBS0</accession>
<dbReference type="InterPro" id="IPR029058">
    <property type="entry name" value="AB_hydrolase_fold"/>
</dbReference>
<dbReference type="EMBL" id="PVTE01000004">
    <property type="protein sequence ID" value="PRY43110.1"/>
    <property type="molecule type" value="Genomic_DNA"/>
</dbReference>
<feature type="chain" id="PRO_5015432556" evidence="2">
    <location>
        <begin position="23"/>
        <end position="676"/>
    </location>
</feature>
<sequence length="676" mass="75072">MRINLYRLLLVVGLLVPLATQAQQPAIIDRQLLFGDPEISGAQLSPDGTFMSFIKPYKGTRNIWVKRTAEPFEAAKPMTADTTRPVRGYFWSRNGKYLLYSQDKGGDENFNVYAVNPAETLKPGQDVPTARDLTQLKGVRVAIYNVPKTDPNALYIGLNDRDKAWHDLYKLNIATGERTLLRKNTGRISGWNFDWNDKVRMASRSPQDGSTELLRVDGDSLVKIYSTTLEEASYVAGFHKDNKRVYLVTNKGNRDLTQLVLFDPATGKEEPIETDPLKRVDFGGIALSEVTHEPIYTTYTDDRLRRIWKDKAFEKDFALIQAKLPGADLYPASSTDDEQLWLIVATSATDPGATYLFNRKTKQLTLQYRPRPNLPIADLAPMTVVRYKSSDGLEIPAYLTLPKGVPAKNLPLIVFPHGGPWARDVYGFNAFHQFLANRGYAVLSPNFRASTGFGKAFLNAGNKQWGDKMQDDITWGVKEMVTKGIADPKRVGIMGGSYGGYATLAGVTFTPDLYAAAVAIVAPSNLITLLKSIPPYWEAGRKQFYERMGDPNTAEGKAQLERQSPLNSAGKIKTPLMVVQGANDPRVNKAESDQIVVALRDRNYPVQYICAPDEGHGFARPVNNMAMLAAAEKFLAAQLGGRYQESMPADVAKRLTEITVDPKTVTLSKTETAEKK</sequence>
<evidence type="ECO:0000256" key="2">
    <source>
        <dbReference type="SAM" id="SignalP"/>
    </source>
</evidence>
<name>A0A2T0TBS0_9BACT</name>
<comment type="caution">
    <text evidence="4">The sequence shown here is derived from an EMBL/GenBank/DDBJ whole genome shotgun (WGS) entry which is preliminary data.</text>
</comment>
<evidence type="ECO:0000313" key="4">
    <source>
        <dbReference type="EMBL" id="PRY43110.1"/>
    </source>
</evidence>
<dbReference type="GO" id="GO:0004252">
    <property type="term" value="F:serine-type endopeptidase activity"/>
    <property type="evidence" value="ECO:0007669"/>
    <property type="project" value="TreeGrafter"/>
</dbReference>
<dbReference type="InterPro" id="IPR001375">
    <property type="entry name" value="Peptidase_S9_cat"/>
</dbReference>
<keyword evidence="2" id="KW-0732">Signal</keyword>
<gene>
    <name evidence="4" type="ORF">CLV58_104241</name>
</gene>
<dbReference type="PANTHER" id="PTHR42776:SF27">
    <property type="entry name" value="DIPEPTIDYL PEPTIDASE FAMILY MEMBER 6"/>
    <property type="match status" value="1"/>
</dbReference>
<organism evidence="4 5">
    <name type="scientific">Spirosoma oryzae</name>
    <dbReference type="NCBI Taxonomy" id="1469603"/>
    <lineage>
        <taxon>Bacteria</taxon>
        <taxon>Pseudomonadati</taxon>
        <taxon>Bacteroidota</taxon>
        <taxon>Cytophagia</taxon>
        <taxon>Cytophagales</taxon>
        <taxon>Cytophagaceae</taxon>
        <taxon>Spirosoma</taxon>
    </lineage>
</organism>
<dbReference type="Pfam" id="PF00326">
    <property type="entry name" value="Peptidase_S9"/>
    <property type="match status" value="1"/>
</dbReference>
<dbReference type="GO" id="GO:0006508">
    <property type="term" value="P:proteolysis"/>
    <property type="evidence" value="ECO:0007669"/>
    <property type="project" value="InterPro"/>
</dbReference>
<dbReference type="RefSeq" id="WP_106136965.1">
    <property type="nucleotide sequence ID" value="NZ_PVTE01000004.1"/>
</dbReference>
<dbReference type="Proteomes" id="UP000238375">
    <property type="component" value="Unassembled WGS sequence"/>
</dbReference>
<feature type="signal peptide" evidence="2">
    <location>
        <begin position="1"/>
        <end position="22"/>
    </location>
</feature>
<reference evidence="4 5" key="1">
    <citation type="submission" date="2018-03" db="EMBL/GenBank/DDBJ databases">
        <title>Genomic Encyclopedia of Archaeal and Bacterial Type Strains, Phase II (KMG-II): from individual species to whole genera.</title>
        <authorList>
            <person name="Goeker M."/>
        </authorList>
    </citation>
    <scope>NUCLEOTIDE SEQUENCE [LARGE SCALE GENOMIC DNA]</scope>
    <source>
        <strain evidence="4 5">DSM 28354</strain>
    </source>
</reference>